<reference evidence="3 4" key="1">
    <citation type="submission" date="2019-12" db="EMBL/GenBank/DDBJ databases">
        <title>Ruegeria JWLKs population differentiation of coral mucus and skeleton niches.</title>
        <authorList>
            <person name="Luo D."/>
        </authorList>
    </citation>
    <scope>NUCLEOTIDE SEQUENCE [LARGE SCALE GENOMIC DNA]</scope>
    <source>
        <strain evidence="3 4">HKCCD6238</strain>
    </source>
</reference>
<name>A0ABX1WH37_9RHOB</name>
<evidence type="ECO:0000313" key="3">
    <source>
        <dbReference type="EMBL" id="NOD32565.1"/>
    </source>
</evidence>
<dbReference type="PANTHER" id="PTHR12526:SF636">
    <property type="entry name" value="BLL3647 PROTEIN"/>
    <property type="match status" value="1"/>
</dbReference>
<sequence length="395" mass="42750">MAYVSGQPEQDLDIATGRSTRPLRVLQLGPAFERGGIQRHILDLTDHLRDRGHHVELGGSPGPWGREGRDVGFHALDLKRVSEDERLSMTRRLGAAMGCAQKLRKIVARGRFDLVHSHETAPALVARLALAGQPTRRLFTFHGSTPERYGGVARSAQFAAHVTACPSRKTLDELIARGLPRARTAQLGLGVPPPPDQDPAAVLALRQELLRDGQGVLIFSPARLDPQKGIDVMIDVLARLVKVRRDIVIALAGHGPLADVLSDWIASAGVRDNIRVLGPIDTVPLHMAAADFMLLTSRWEALPISIVEAFHAGLPVIATDCGGVSELVSDRVGRLCPVGDVEGLTAAVLELAGDEGLRKTLGANARALAREDRFDPTHVHERIEQIYRQMLDGVA</sequence>
<evidence type="ECO:0000313" key="4">
    <source>
        <dbReference type="Proteomes" id="UP000599383"/>
    </source>
</evidence>
<gene>
    <name evidence="3" type="ORF">GS617_20015</name>
</gene>
<keyword evidence="4" id="KW-1185">Reference proteome</keyword>
<dbReference type="SUPFAM" id="SSF53756">
    <property type="entry name" value="UDP-Glycosyltransferase/glycogen phosphorylase"/>
    <property type="match status" value="1"/>
</dbReference>
<evidence type="ECO:0000259" key="1">
    <source>
        <dbReference type="Pfam" id="PF00534"/>
    </source>
</evidence>
<dbReference type="PANTHER" id="PTHR12526">
    <property type="entry name" value="GLYCOSYLTRANSFERASE"/>
    <property type="match status" value="1"/>
</dbReference>
<proteinExistence type="predicted"/>
<protein>
    <submittedName>
        <fullName evidence="3">Glycosyltransferase</fullName>
    </submittedName>
</protein>
<dbReference type="InterPro" id="IPR001296">
    <property type="entry name" value="Glyco_trans_1"/>
</dbReference>
<dbReference type="EMBL" id="WVQY01000012">
    <property type="protein sequence ID" value="NOD32565.1"/>
    <property type="molecule type" value="Genomic_DNA"/>
</dbReference>
<dbReference type="Pfam" id="PF13439">
    <property type="entry name" value="Glyco_transf_4"/>
    <property type="match status" value="1"/>
</dbReference>
<evidence type="ECO:0000259" key="2">
    <source>
        <dbReference type="Pfam" id="PF13439"/>
    </source>
</evidence>
<dbReference type="RefSeq" id="WP_171364575.1">
    <property type="nucleotide sequence ID" value="NZ_WVQY01000012.1"/>
</dbReference>
<dbReference type="Gene3D" id="3.40.50.2000">
    <property type="entry name" value="Glycogen Phosphorylase B"/>
    <property type="match status" value="2"/>
</dbReference>
<dbReference type="Pfam" id="PF00534">
    <property type="entry name" value="Glycos_transf_1"/>
    <property type="match status" value="1"/>
</dbReference>
<dbReference type="CDD" id="cd03801">
    <property type="entry name" value="GT4_PimA-like"/>
    <property type="match status" value="1"/>
</dbReference>
<organism evidence="3 4">
    <name type="scientific">Ruegeria atlantica</name>
    <dbReference type="NCBI Taxonomy" id="81569"/>
    <lineage>
        <taxon>Bacteria</taxon>
        <taxon>Pseudomonadati</taxon>
        <taxon>Pseudomonadota</taxon>
        <taxon>Alphaproteobacteria</taxon>
        <taxon>Rhodobacterales</taxon>
        <taxon>Roseobacteraceae</taxon>
        <taxon>Ruegeria</taxon>
    </lineage>
</organism>
<accession>A0ABX1WH37</accession>
<dbReference type="InterPro" id="IPR028098">
    <property type="entry name" value="Glyco_trans_4-like_N"/>
</dbReference>
<feature type="domain" description="Glycosyl transferase family 1" evidence="1">
    <location>
        <begin position="206"/>
        <end position="366"/>
    </location>
</feature>
<dbReference type="Proteomes" id="UP000599383">
    <property type="component" value="Unassembled WGS sequence"/>
</dbReference>
<comment type="caution">
    <text evidence="3">The sequence shown here is derived from an EMBL/GenBank/DDBJ whole genome shotgun (WGS) entry which is preliminary data.</text>
</comment>
<feature type="domain" description="Glycosyltransferase subfamily 4-like N-terminal" evidence="2">
    <location>
        <begin position="35"/>
        <end position="191"/>
    </location>
</feature>